<accession>A0A6H0SJ21</accession>
<proteinExistence type="predicted"/>
<evidence type="ECO:0000313" key="1">
    <source>
        <dbReference type="EMBL" id="QIV87682.1"/>
    </source>
</evidence>
<evidence type="ECO:0008006" key="3">
    <source>
        <dbReference type="Google" id="ProtNLM"/>
    </source>
</evidence>
<organism evidence="1 2">
    <name type="scientific">Glutamicibacter mishrai</name>
    <dbReference type="NCBI Taxonomy" id="1775880"/>
    <lineage>
        <taxon>Bacteria</taxon>
        <taxon>Bacillati</taxon>
        <taxon>Actinomycetota</taxon>
        <taxon>Actinomycetes</taxon>
        <taxon>Micrococcales</taxon>
        <taxon>Micrococcaceae</taxon>
        <taxon>Glutamicibacter</taxon>
    </lineage>
</organism>
<dbReference type="EMBL" id="CP032549">
    <property type="protein sequence ID" value="QIV87682.1"/>
    <property type="molecule type" value="Genomic_DNA"/>
</dbReference>
<dbReference type="Proteomes" id="UP000502331">
    <property type="component" value="Chromosome"/>
</dbReference>
<reference evidence="1 2" key="1">
    <citation type="submission" date="2018-09" db="EMBL/GenBank/DDBJ databases">
        <title>Glutamicibacter mishrai S5-52T (LMG 29155T = KCTC 39846T).</title>
        <authorList>
            <person name="Das S.K."/>
        </authorList>
    </citation>
    <scope>NUCLEOTIDE SEQUENCE [LARGE SCALE GENOMIC DNA]</scope>
    <source>
        <strain evidence="1 2">S5-52</strain>
    </source>
</reference>
<evidence type="ECO:0000313" key="2">
    <source>
        <dbReference type="Proteomes" id="UP000502331"/>
    </source>
</evidence>
<protein>
    <recommendedName>
        <fullName evidence="3">GIY-YIG nuclease family protein</fullName>
    </recommendedName>
</protein>
<keyword evidence="2" id="KW-1185">Reference proteome</keyword>
<name>A0A6H0SJ21_9MICC</name>
<gene>
    <name evidence="1" type="ORF">D3791_11530</name>
</gene>
<dbReference type="AlphaFoldDB" id="A0A6H0SJ21"/>
<sequence length="165" mass="18498">MVFDQHYLKNDGFTGFRPIAKLEINRIPQHQGIFVVLAPQGFNPRFLNRSTAGTFKKKNPSLTPEQLAGEWVEGSEVLYIGKAGAGSQGNRGLRRQIQEFIDFGRGKPPGHWDGRLIWQLAGSSQLLVAWKELPVESLNAALASCHQDFHDSYNKLPFANLVRAR</sequence>
<dbReference type="RefSeq" id="WP_172512278.1">
    <property type="nucleotide sequence ID" value="NZ_CP032549.1"/>
</dbReference>